<dbReference type="Pfam" id="PF00687">
    <property type="entry name" value="Ribosomal_L1"/>
    <property type="match status" value="1"/>
</dbReference>
<dbReference type="InterPro" id="IPR028364">
    <property type="entry name" value="Ribosomal_uL1/biogenesis"/>
</dbReference>
<accession>A0A2K8SCA1</accession>
<evidence type="ECO:0000256" key="7">
    <source>
        <dbReference type="ARBA" id="ARBA00023274"/>
    </source>
</evidence>
<dbReference type="EMBL" id="CP025057">
    <property type="protein sequence ID" value="AUB31101.1"/>
    <property type="molecule type" value="Genomic_DNA"/>
</dbReference>
<dbReference type="GO" id="GO:0019843">
    <property type="term" value="F:rRNA binding"/>
    <property type="evidence" value="ECO:0007669"/>
    <property type="project" value="UniProtKB-UniRule"/>
</dbReference>
<evidence type="ECO:0000256" key="3">
    <source>
        <dbReference type="ARBA" id="ARBA00022730"/>
    </source>
</evidence>
<keyword evidence="3 9" id="KW-0699">rRNA-binding</keyword>
<dbReference type="RefSeq" id="WP_100916097.1">
    <property type="nucleotide sequence ID" value="NZ_CP025057.1"/>
</dbReference>
<dbReference type="PIRSF" id="PIRSF002155">
    <property type="entry name" value="Ribosomal_L1"/>
    <property type="match status" value="1"/>
</dbReference>
<keyword evidence="5 9" id="KW-0694">RNA-binding</keyword>
<dbReference type="FunFam" id="3.40.50.790:FF:000001">
    <property type="entry name" value="50S ribosomal protein L1"/>
    <property type="match status" value="1"/>
</dbReference>
<dbReference type="NCBIfam" id="TIGR01169">
    <property type="entry name" value="rplA_bact"/>
    <property type="match status" value="1"/>
</dbReference>
<comment type="function">
    <text evidence="9">Protein L1 is also a translational repressor protein, it controls the translation of the L11 operon by binding to its mRNA.</text>
</comment>
<organism evidence="11 12">
    <name type="scientific">Spiroplasma floricola 23-6</name>
    <dbReference type="NCBI Taxonomy" id="1336749"/>
    <lineage>
        <taxon>Bacteria</taxon>
        <taxon>Bacillati</taxon>
        <taxon>Mycoplasmatota</taxon>
        <taxon>Mollicutes</taxon>
        <taxon>Entomoplasmatales</taxon>
        <taxon>Spiroplasmataceae</taxon>
        <taxon>Spiroplasma</taxon>
    </lineage>
</organism>
<proteinExistence type="inferred from homology"/>
<sequence length="228" mass="24955">MAKLSKKLKVANEKVDKTKLYPIAEAIKLAKETSITKFDSTVEIAFNLNVDPRHADQQIRGAIVMPGGTGKTQRVLVLTKTKVKEAEEAKADFIGAEDLIQKIAKENWFDFDVIVATPEMMAELGKIGKVLGPKGLMPNPKTGTVTMDVAKALDEIKKGKVEYRTDKEGNVHSILGKVSFKEDNLMKNYSALLDVIRKAKPAAVKGTYIKNISVSTTMGPGIKVLIEN</sequence>
<evidence type="ECO:0000256" key="10">
    <source>
        <dbReference type="RuleBase" id="RU000659"/>
    </source>
</evidence>
<evidence type="ECO:0000256" key="8">
    <source>
        <dbReference type="ARBA" id="ARBA00035241"/>
    </source>
</evidence>
<comment type="function">
    <text evidence="9">Binds directly to 23S rRNA. The L1 stalk is quite mobile in the ribosome, and is involved in E site tRNA release.</text>
</comment>
<dbReference type="GO" id="GO:0003735">
    <property type="term" value="F:structural constituent of ribosome"/>
    <property type="evidence" value="ECO:0007669"/>
    <property type="project" value="InterPro"/>
</dbReference>
<dbReference type="InterPro" id="IPR005878">
    <property type="entry name" value="Ribosom_uL1_bac-type"/>
</dbReference>
<evidence type="ECO:0000313" key="11">
    <source>
        <dbReference type="EMBL" id="AUB31101.1"/>
    </source>
</evidence>
<dbReference type="PROSITE" id="PS01199">
    <property type="entry name" value="RIBOSOMAL_L1"/>
    <property type="match status" value="1"/>
</dbReference>
<keyword evidence="7 9" id="KW-0687">Ribonucleoprotein</keyword>
<evidence type="ECO:0000256" key="9">
    <source>
        <dbReference type="HAMAP-Rule" id="MF_01318"/>
    </source>
</evidence>
<dbReference type="InterPro" id="IPR023673">
    <property type="entry name" value="Ribosomal_uL1_CS"/>
</dbReference>
<dbReference type="GO" id="GO:0000049">
    <property type="term" value="F:tRNA binding"/>
    <property type="evidence" value="ECO:0007669"/>
    <property type="project" value="UniProtKB-KW"/>
</dbReference>
<dbReference type="HAMAP" id="MF_01318_B">
    <property type="entry name" value="Ribosomal_uL1_B"/>
    <property type="match status" value="1"/>
</dbReference>
<dbReference type="InterPro" id="IPR002143">
    <property type="entry name" value="Ribosomal_uL1"/>
</dbReference>
<name>A0A2K8SCA1_9MOLU</name>
<keyword evidence="12" id="KW-1185">Reference proteome</keyword>
<dbReference type="Proteomes" id="UP000231823">
    <property type="component" value="Chromosome"/>
</dbReference>
<dbReference type="OrthoDB" id="9803740at2"/>
<dbReference type="InterPro" id="IPR023674">
    <property type="entry name" value="Ribosomal_uL1-like"/>
</dbReference>
<keyword evidence="2 9" id="KW-0678">Repressor</keyword>
<evidence type="ECO:0000256" key="6">
    <source>
        <dbReference type="ARBA" id="ARBA00022980"/>
    </source>
</evidence>
<reference evidence="11 12" key="1">
    <citation type="submission" date="2017-12" db="EMBL/GenBank/DDBJ databases">
        <title>Complete genome sequence of Spiroplasma floricola 23-6 (ATCC 29989).</title>
        <authorList>
            <person name="Tsai Y.-M."/>
            <person name="Wu P.-S."/>
            <person name="Lo W.-S."/>
            <person name="Kuo C.-H."/>
        </authorList>
    </citation>
    <scope>NUCLEOTIDE SEQUENCE [LARGE SCALE GENOMIC DNA]</scope>
    <source>
        <strain evidence="11 12">23-6</strain>
    </source>
</reference>
<gene>
    <name evidence="9 11" type="primary">rplA</name>
    <name evidence="11" type="ORF">SFLOR_v1c00380</name>
</gene>
<dbReference type="PANTHER" id="PTHR36427">
    <property type="entry name" value="54S RIBOSOMAL PROTEIN L1, MITOCHONDRIAL"/>
    <property type="match status" value="1"/>
</dbReference>
<dbReference type="CDD" id="cd00403">
    <property type="entry name" value="Ribosomal_L1"/>
    <property type="match status" value="1"/>
</dbReference>
<comment type="similarity">
    <text evidence="1 9 10">Belongs to the universal ribosomal protein uL1 family.</text>
</comment>
<dbReference type="KEGG" id="sfz:SFLOR_v1c00380"/>
<keyword evidence="4 9" id="KW-0810">Translation regulation</keyword>
<dbReference type="SUPFAM" id="SSF56808">
    <property type="entry name" value="Ribosomal protein L1"/>
    <property type="match status" value="1"/>
</dbReference>
<keyword evidence="9" id="KW-0820">tRNA-binding</keyword>
<dbReference type="AlphaFoldDB" id="A0A2K8SCA1"/>
<dbReference type="Gene3D" id="3.40.50.790">
    <property type="match status" value="1"/>
</dbReference>
<protein>
    <recommendedName>
        <fullName evidence="8 9">Large ribosomal subunit protein uL1</fullName>
    </recommendedName>
</protein>
<evidence type="ECO:0000256" key="1">
    <source>
        <dbReference type="ARBA" id="ARBA00010531"/>
    </source>
</evidence>
<evidence type="ECO:0000313" key="12">
    <source>
        <dbReference type="Proteomes" id="UP000231823"/>
    </source>
</evidence>
<comment type="subunit">
    <text evidence="9">Part of the 50S ribosomal subunit.</text>
</comment>
<evidence type="ECO:0000256" key="5">
    <source>
        <dbReference type="ARBA" id="ARBA00022884"/>
    </source>
</evidence>
<dbReference type="GO" id="GO:0006412">
    <property type="term" value="P:translation"/>
    <property type="evidence" value="ECO:0007669"/>
    <property type="project" value="UniProtKB-UniRule"/>
</dbReference>
<evidence type="ECO:0000256" key="2">
    <source>
        <dbReference type="ARBA" id="ARBA00022491"/>
    </source>
</evidence>
<evidence type="ECO:0000256" key="4">
    <source>
        <dbReference type="ARBA" id="ARBA00022845"/>
    </source>
</evidence>
<keyword evidence="6 9" id="KW-0689">Ribosomal protein</keyword>
<dbReference type="GO" id="GO:0015934">
    <property type="term" value="C:large ribosomal subunit"/>
    <property type="evidence" value="ECO:0007669"/>
    <property type="project" value="InterPro"/>
</dbReference>
<dbReference type="GO" id="GO:0006417">
    <property type="term" value="P:regulation of translation"/>
    <property type="evidence" value="ECO:0007669"/>
    <property type="project" value="UniProtKB-KW"/>
</dbReference>
<dbReference type="InterPro" id="IPR016095">
    <property type="entry name" value="Ribosomal_uL1_3-a/b-sand"/>
</dbReference>
<dbReference type="PANTHER" id="PTHR36427:SF3">
    <property type="entry name" value="LARGE RIBOSOMAL SUBUNIT PROTEIN UL1M"/>
    <property type="match status" value="1"/>
</dbReference>
<dbReference type="Gene3D" id="3.30.190.20">
    <property type="match status" value="1"/>
</dbReference>